<evidence type="ECO:0000313" key="4">
    <source>
        <dbReference type="Proteomes" id="UP000198346"/>
    </source>
</evidence>
<feature type="domain" description="Ppx/GppA phosphatase N-terminal" evidence="1">
    <location>
        <begin position="40"/>
        <end position="314"/>
    </location>
</feature>
<name>A0A239PV70_9PROT</name>
<reference evidence="3 4" key="1">
    <citation type="submission" date="2017-07" db="EMBL/GenBank/DDBJ databases">
        <authorList>
            <person name="Sun Z.S."/>
            <person name="Albrecht U."/>
            <person name="Echele G."/>
            <person name="Lee C.C."/>
        </authorList>
    </citation>
    <scope>NUCLEOTIDE SEQUENCE [LARGE SCALE GENOMIC DNA]</scope>
    <source>
        <strain evidence="3 4">CGMCC 1.12710</strain>
    </source>
</reference>
<evidence type="ECO:0000259" key="2">
    <source>
        <dbReference type="Pfam" id="PF21697"/>
    </source>
</evidence>
<dbReference type="Pfam" id="PF02541">
    <property type="entry name" value="Ppx-GppA"/>
    <property type="match status" value="1"/>
</dbReference>
<organism evidence="3 4">
    <name type="scientific">Amphiplicatus metriothermophilus</name>
    <dbReference type="NCBI Taxonomy" id="1519374"/>
    <lineage>
        <taxon>Bacteria</taxon>
        <taxon>Pseudomonadati</taxon>
        <taxon>Pseudomonadota</taxon>
        <taxon>Alphaproteobacteria</taxon>
        <taxon>Parvularculales</taxon>
        <taxon>Parvularculaceae</taxon>
        <taxon>Amphiplicatus</taxon>
    </lineage>
</organism>
<dbReference type="Proteomes" id="UP000198346">
    <property type="component" value="Unassembled WGS sequence"/>
</dbReference>
<dbReference type="InterPro" id="IPR050273">
    <property type="entry name" value="GppA/Ppx_hydrolase"/>
</dbReference>
<dbReference type="SUPFAM" id="SSF109604">
    <property type="entry name" value="HD-domain/PDEase-like"/>
    <property type="match status" value="1"/>
</dbReference>
<dbReference type="PANTHER" id="PTHR30005">
    <property type="entry name" value="EXOPOLYPHOSPHATASE"/>
    <property type="match status" value="1"/>
</dbReference>
<protein>
    <submittedName>
        <fullName evidence="3">Exopolyphosphatase / guanosine-5'-triphosphate,3'-diphosphate pyrophosphatase</fullName>
    </submittedName>
</protein>
<sequence length="506" mass="54411">MFEGFAQNVRPAGAAAREAVVDIGSNSIRLVIFDGPRRAPAPICNEKALCGLGRDMTPEGALNPTAVDYALATLRRFRRLLAAHGEPPTTTIATAAVREAKDGKAFVKAARALGFDVRVIDGAEEARLAALGVVSYEPGATGLVGDMGGGSLELIGVDQGEIRDSASLSIGPLRLMQQTGGKVADAEAIIAQALDGVGWLKADGLGDGGRFGTLFSVGGAWRAVARIHMRLRGYPLSVLHHYELSDDEAVEICDLLSKQSRRSLEEIPGIPRRRIDTLPYAALVLKAVLKRSGARRVMVSAGGVREGVLYDRLGAEERREDPLLAGCRFFAGRLAPEPAMGEAVFQFTDGLFAEERPQQRRLRMATCLLCDIGAYFHPDLRAAQAFDIAARAPFYGVTHQERAAMALALYCRHGGRMPTRPDEQALDLLSEDEQTRALRLGLALRLAGSFAPKAPDALAGCGVRLEKDALVFRAPATVRELMFELPRRRLAALAAACGAEPIEEYY</sequence>
<dbReference type="Pfam" id="PF21697">
    <property type="entry name" value="Ppx_C"/>
    <property type="match status" value="1"/>
</dbReference>
<dbReference type="Gene3D" id="1.10.3210.10">
    <property type="entry name" value="Hypothetical protein af1432"/>
    <property type="match status" value="1"/>
</dbReference>
<dbReference type="EMBL" id="FZQA01000004">
    <property type="protein sequence ID" value="SNT74155.1"/>
    <property type="molecule type" value="Genomic_DNA"/>
</dbReference>
<dbReference type="RefSeq" id="WP_089412531.1">
    <property type="nucleotide sequence ID" value="NZ_FZQA01000004.1"/>
</dbReference>
<gene>
    <name evidence="3" type="ORF">SAMN06297382_2063</name>
</gene>
<dbReference type="InterPro" id="IPR043129">
    <property type="entry name" value="ATPase_NBD"/>
</dbReference>
<dbReference type="CDD" id="cd24052">
    <property type="entry name" value="ASKHA_NBD_HpPPX-GppA-like"/>
    <property type="match status" value="1"/>
</dbReference>
<evidence type="ECO:0000259" key="1">
    <source>
        <dbReference type="Pfam" id="PF02541"/>
    </source>
</evidence>
<dbReference type="SUPFAM" id="SSF53067">
    <property type="entry name" value="Actin-like ATPase domain"/>
    <property type="match status" value="2"/>
</dbReference>
<dbReference type="AlphaFoldDB" id="A0A239PV70"/>
<feature type="domain" description="Exopolyphosphatase C-terminal" evidence="2">
    <location>
        <begin position="354"/>
        <end position="498"/>
    </location>
</feature>
<dbReference type="GO" id="GO:0016462">
    <property type="term" value="F:pyrophosphatase activity"/>
    <property type="evidence" value="ECO:0007669"/>
    <property type="project" value="TreeGrafter"/>
</dbReference>
<dbReference type="Gene3D" id="3.30.420.150">
    <property type="entry name" value="Exopolyphosphatase. Domain 2"/>
    <property type="match status" value="1"/>
</dbReference>
<keyword evidence="4" id="KW-1185">Reference proteome</keyword>
<dbReference type="InterPro" id="IPR048951">
    <property type="entry name" value="Ppx_C"/>
</dbReference>
<dbReference type="PANTHER" id="PTHR30005:SF0">
    <property type="entry name" value="RETROGRADE REGULATION PROTEIN 2"/>
    <property type="match status" value="1"/>
</dbReference>
<accession>A0A239PV70</accession>
<dbReference type="OrthoDB" id="3698573at2"/>
<evidence type="ECO:0000313" key="3">
    <source>
        <dbReference type="EMBL" id="SNT74155.1"/>
    </source>
</evidence>
<dbReference type="InterPro" id="IPR003695">
    <property type="entry name" value="Ppx_GppA_N"/>
</dbReference>
<dbReference type="Gene3D" id="3.30.420.40">
    <property type="match status" value="1"/>
</dbReference>
<proteinExistence type="predicted"/>